<keyword evidence="13" id="KW-1185">Reference proteome</keyword>
<evidence type="ECO:0000256" key="4">
    <source>
        <dbReference type="ARBA" id="ARBA00022692"/>
    </source>
</evidence>
<dbReference type="Pfam" id="PF14662">
    <property type="entry name" value="KASH_CCD"/>
    <property type="match status" value="1"/>
</dbReference>
<keyword evidence="7" id="KW-0472">Membrane</keyword>
<evidence type="ECO:0000313" key="13">
    <source>
        <dbReference type="Proteomes" id="UP000537522"/>
    </source>
</evidence>
<evidence type="ECO:0000313" key="12">
    <source>
        <dbReference type="EMBL" id="NXK56108.1"/>
    </source>
</evidence>
<dbReference type="InterPro" id="IPR039508">
    <property type="entry name" value="KASH5_EF-hand-like_dom"/>
</dbReference>
<evidence type="ECO:0000256" key="6">
    <source>
        <dbReference type="ARBA" id="ARBA00023054"/>
    </source>
</evidence>
<dbReference type="PANTHER" id="PTHR15352">
    <property type="entry name" value="LYMPHOID-RESTRICTED MEMBRANE PROTEIN, JAW1"/>
    <property type="match status" value="1"/>
</dbReference>
<feature type="non-terminal residue" evidence="12">
    <location>
        <position position="467"/>
    </location>
</feature>
<evidence type="ECO:0000256" key="3">
    <source>
        <dbReference type="ARBA" id="ARBA00022490"/>
    </source>
</evidence>
<feature type="region of interest" description="Disordered" evidence="9">
    <location>
        <begin position="47"/>
        <end position="66"/>
    </location>
</feature>
<proteinExistence type="predicted"/>
<dbReference type="InterPro" id="IPR008677">
    <property type="entry name" value="MRVI1"/>
</dbReference>
<name>A0A7L0KH27_CHATO</name>
<keyword evidence="6 8" id="KW-0175">Coiled coil</keyword>
<accession>A0A7L0KH27</accession>
<feature type="non-terminal residue" evidence="12">
    <location>
        <position position="1"/>
    </location>
</feature>
<protein>
    <submittedName>
        <fullName evidence="12">LRMP protein</fullName>
    </submittedName>
</protein>
<feature type="coiled-coil region" evidence="8">
    <location>
        <begin position="216"/>
        <end position="316"/>
    </location>
</feature>
<comment type="caution">
    <text evidence="12">The sequence shown here is derived from an EMBL/GenBank/DDBJ whole genome shotgun (WGS) entry which is preliminary data.</text>
</comment>
<dbReference type="GO" id="GO:0005789">
    <property type="term" value="C:endoplasmic reticulum membrane"/>
    <property type="evidence" value="ECO:0007669"/>
    <property type="project" value="TreeGrafter"/>
</dbReference>
<dbReference type="Proteomes" id="UP000537522">
    <property type="component" value="Unassembled WGS sequence"/>
</dbReference>
<evidence type="ECO:0000259" key="10">
    <source>
        <dbReference type="Pfam" id="PF14658"/>
    </source>
</evidence>
<keyword evidence="4" id="KW-0812">Transmembrane</keyword>
<feature type="domain" description="KASH5-like coiled-coil" evidence="11">
    <location>
        <begin position="208"/>
        <end position="396"/>
    </location>
</feature>
<evidence type="ECO:0000256" key="9">
    <source>
        <dbReference type="SAM" id="MobiDB-lite"/>
    </source>
</evidence>
<keyword evidence="5" id="KW-1133">Transmembrane helix</keyword>
<dbReference type="AlphaFoldDB" id="A0A7L0KH27"/>
<keyword evidence="3" id="KW-0963">Cytoplasm</keyword>
<reference evidence="12 13" key="1">
    <citation type="submission" date="2019-09" db="EMBL/GenBank/DDBJ databases">
        <title>Bird 10,000 Genomes (B10K) Project - Family phase.</title>
        <authorList>
            <person name="Zhang G."/>
        </authorList>
    </citation>
    <scope>NUCLEOTIDE SEQUENCE [LARGE SCALE GENOMIC DNA]</scope>
    <source>
        <strain evidence="12">B10K-DU-011-36</strain>
        <tissue evidence="12">Muscle</tissue>
    </source>
</reference>
<evidence type="ECO:0000256" key="5">
    <source>
        <dbReference type="ARBA" id="ARBA00022989"/>
    </source>
</evidence>
<evidence type="ECO:0000256" key="2">
    <source>
        <dbReference type="ARBA" id="ARBA00004496"/>
    </source>
</evidence>
<dbReference type="InterPro" id="IPR028168">
    <property type="entry name" value="KASH5_CC"/>
</dbReference>
<evidence type="ECO:0000259" key="11">
    <source>
        <dbReference type="Pfam" id="PF14662"/>
    </source>
</evidence>
<gene>
    <name evidence="12" type="primary">Lrmp_2</name>
    <name evidence="12" type="ORF">CHATOR_R15150</name>
</gene>
<evidence type="ECO:0000256" key="1">
    <source>
        <dbReference type="ARBA" id="ARBA00004167"/>
    </source>
</evidence>
<evidence type="ECO:0000256" key="7">
    <source>
        <dbReference type="ARBA" id="ARBA00023136"/>
    </source>
</evidence>
<dbReference type="PANTHER" id="PTHR15352:SF3">
    <property type="entry name" value="INOSITOL 1,4,5-TRIPHOSPHATE RECEPTOR ASSOCIATED 2"/>
    <property type="match status" value="1"/>
</dbReference>
<feature type="domain" description="Protein KASH5 EF-hand-like" evidence="10">
    <location>
        <begin position="68"/>
        <end position="122"/>
    </location>
</feature>
<evidence type="ECO:0000256" key="8">
    <source>
        <dbReference type="SAM" id="Coils"/>
    </source>
</evidence>
<dbReference type="EMBL" id="VXAL01018822">
    <property type="protein sequence ID" value="NXK56108.1"/>
    <property type="molecule type" value="Genomic_DNA"/>
</dbReference>
<comment type="subcellular location">
    <subcellularLocation>
        <location evidence="2">Cytoplasm</location>
    </subcellularLocation>
    <subcellularLocation>
        <location evidence="1">Membrane</location>
        <topology evidence="1">Single-pass membrane protein</topology>
    </subcellularLocation>
</comment>
<dbReference type="Pfam" id="PF14658">
    <property type="entry name" value="EF-hand_9"/>
    <property type="match status" value="1"/>
</dbReference>
<organism evidence="12 13">
    <name type="scientific">Chauna torquata</name>
    <name type="common">Southern screamer</name>
    <dbReference type="NCBI Taxonomy" id="30388"/>
    <lineage>
        <taxon>Eukaryota</taxon>
        <taxon>Metazoa</taxon>
        <taxon>Chordata</taxon>
        <taxon>Craniata</taxon>
        <taxon>Vertebrata</taxon>
        <taxon>Euteleostomi</taxon>
        <taxon>Archelosauria</taxon>
        <taxon>Archosauria</taxon>
        <taxon>Dinosauria</taxon>
        <taxon>Saurischia</taxon>
        <taxon>Theropoda</taxon>
        <taxon>Coelurosauria</taxon>
        <taxon>Aves</taxon>
        <taxon>Neognathae</taxon>
        <taxon>Galloanserae</taxon>
        <taxon>Anseriformes</taxon>
        <taxon>Anhimidae</taxon>
        <taxon>Chauna</taxon>
    </lineage>
</organism>
<sequence>RSPSYFTSREANAQNQWCALASIESEDVHREQKYLTSSPHLQFFTSDKKSESAVVPSPVPQRSSLNERGKVAVSKIVDYLRHTTSRGSEDSGLEELCNMLDPDQKDISMDLETYHAIMKEWIEDCKRKWERDATEEPTASIEDMEFKVHKNTFEGADCFILALFRKTSLSYSITKTICLSVKKTPVRLNVTSGSLEAFGGDVSKGDMETSDLITCVADLQYNNQKLQEENNKLKLTLEAVDETNNKLLADNESLRQQIKSIQHSVLKARSLEEELEEAKNNLNLLEEKRQQILCQNKQLEKENQSLIIKMASLQEENIRNSMDTDGLHKKILEMSKNVAELQVQAQIYESTVVNKEASLIQKEQDIKELKLTIVECSSIIETLRAEKSKLLENMRHMQQELISNGLSFPLMCKFNGSIPEGMNSLCCELELAQSSEITKAEWMSLDETLDREVLFLLQGPEYAGEKF</sequence>